<dbReference type="Proteomes" id="UP000265520">
    <property type="component" value="Unassembled WGS sequence"/>
</dbReference>
<proteinExistence type="predicted"/>
<comment type="caution">
    <text evidence="1">The sequence shown here is derived from an EMBL/GenBank/DDBJ whole genome shotgun (WGS) entry which is preliminary data.</text>
</comment>
<dbReference type="EMBL" id="LXQA010089069">
    <property type="protein sequence ID" value="MCI13653.1"/>
    <property type="molecule type" value="Genomic_DNA"/>
</dbReference>
<keyword evidence="2" id="KW-1185">Reference proteome</keyword>
<feature type="non-terminal residue" evidence="1">
    <location>
        <position position="1"/>
    </location>
</feature>
<organism evidence="1 2">
    <name type="scientific">Trifolium medium</name>
    <dbReference type="NCBI Taxonomy" id="97028"/>
    <lineage>
        <taxon>Eukaryota</taxon>
        <taxon>Viridiplantae</taxon>
        <taxon>Streptophyta</taxon>
        <taxon>Embryophyta</taxon>
        <taxon>Tracheophyta</taxon>
        <taxon>Spermatophyta</taxon>
        <taxon>Magnoliopsida</taxon>
        <taxon>eudicotyledons</taxon>
        <taxon>Gunneridae</taxon>
        <taxon>Pentapetalae</taxon>
        <taxon>rosids</taxon>
        <taxon>fabids</taxon>
        <taxon>Fabales</taxon>
        <taxon>Fabaceae</taxon>
        <taxon>Papilionoideae</taxon>
        <taxon>50 kb inversion clade</taxon>
        <taxon>NPAAA clade</taxon>
        <taxon>Hologalegina</taxon>
        <taxon>IRL clade</taxon>
        <taxon>Trifolieae</taxon>
        <taxon>Trifolium</taxon>
    </lineage>
</organism>
<name>A0A392PNH4_9FABA</name>
<reference evidence="1 2" key="1">
    <citation type="journal article" date="2018" name="Front. Plant Sci.">
        <title>Red Clover (Trifolium pratense) and Zigzag Clover (T. medium) - A Picture of Genomic Similarities and Differences.</title>
        <authorList>
            <person name="Dluhosova J."/>
            <person name="Istvanek J."/>
            <person name="Nedelnik J."/>
            <person name="Repkova J."/>
        </authorList>
    </citation>
    <scope>NUCLEOTIDE SEQUENCE [LARGE SCALE GENOMIC DNA]</scope>
    <source>
        <strain evidence="2">cv. 10/8</strain>
        <tissue evidence="1">Leaf</tissue>
    </source>
</reference>
<evidence type="ECO:0000313" key="2">
    <source>
        <dbReference type="Proteomes" id="UP000265520"/>
    </source>
</evidence>
<accession>A0A392PNH4</accession>
<dbReference type="AlphaFoldDB" id="A0A392PNH4"/>
<evidence type="ECO:0000313" key="1">
    <source>
        <dbReference type="EMBL" id="MCI13653.1"/>
    </source>
</evidence>
<protein>
    <submittedName>
        <fullName evidence="1">Uncharacterized protein</fullName>
    </submittedName>
</protein>
<sequence>CGTVVLLLWEGRKGPDLIKVMDGEEKRREEGRRRR</sequence>